<dbReference type="Proteomes" id="UP000050761">
    <property type="component" value="Unassembled WGS sequence"/>
</dbReference>
<reference evidence="4" key="2">
    <citation type="submission" date="2019-09" db="UniProtKB">
        <authorList>
            <consortium name="WormBaseParasite"/>
        </authorList>
    </citation>
    <scope>IDENTIFICATION</scope>
</reference>
<evidence type="ECO:0000313" key="2">
    <source>
        <dbReference type="EMBL" id="VDO43761.1"/>
    </source>
</evidence>
<proteinExistence type="predicted"/>
<keyword evidence="3" id="KW-1185">Reference proteome</keyword>
<protein>
    <submittedName>
        <fullName evidence="4">BAG domain-containing protein</fullName>
    </submittedName>
</protein>
<feature type="compositionally biased region" description="Polar residues" evidence="1">
    <location>
        <begin position="166"/>
        <end position="176"/>
    </location>
</feature>
<evidence type="ECO:0000256" key="1">
    <source>
        <dbReference type="SAM" id="MobiDB-lite"/>
    </source>
</evidence>
<dbReference type="EMBL" id="UZAH01015328">
    <property type="protein sequence ID" value="VDO43761.1"/>
    <property type="molecule type" value="Genomic_DNA"/>
</dbReference>
<accession>A0A183FCA7</accession>
<gene>
    <name evidence="2" type="ORF">HPBE_LOCUS3800</name>
</gene>
<accession>A0A3P7V882</accession>
<name>A0A183FCA7_HELPZ</name>
<sequence>MKQDGVLRSSGEILPDTEGQCAEHQIQVPVTNSFAGAKMFREGEVVSTCEGTEMAVRGPLARRRVVGKARAPKPTNPICGRRTVFIHLRRESGVHLAKLGHVAKTISLQKPEAKRASRKARLGIPEASEESKKKAPAATRVPQPHVAHAQRKRVIKKEPVGRSTLAKESSQLSLSKVDSDEVDSVKTAMSEVWADLTRKLSALERRLEAMVCCHYSEVLETSTHTHPTNCREIDLRCRQTALTGRQVVECLDKVKQKIGDVLKVGKFEAASTEQKK</sequence>
<dbReference type="WBParaSite" id="HPBE_0000379901-mRNA-1">
    <property type="protein sequence ID" value="HPBE_0000379901-mRNA-1"/>
    <property type="gene ID" value="HPBE_0000379901"/>
</dbReference>
<organism evidence="3 4">
    <name type="scientific">Heligmosomoides polygyrus</name>
    <name type="common">Parasitic roundworm</name>
    <dbReference type="NCBI Taxonomy" id="6339"/>
    <lineage>
        <taxon>Eukaryota</taxon>
        <taxon>Metazoa</taxon>
        <taxon>Ecdysozoa</taxon>
        <taxon>Nematoda</taxon>
        <taxon>Chromadorea</taxon>
        <taxon>Rhabditida</taxon>
        <taxon>Rhabditina</taxon>
        <taxon>Rhabditomorpha</taxon>
        <taxon>Strongyloidea</taxon>
        <taxon>Heligmosomidae</taxon>
        <taxon>Heligmosomoides</taxon>
    </lineage>
</organism>
<dbReference type="AlphaFoldDB" id="A0A183FCA7"/>
<evidence type="ECO:0000313" key="3">
    <source>
        <dbReference type="Proteomes" id="UP000050761"/>
    </source>
</evidence>
<feature type="region of interest" description="Disordered" evidence="1">
    <location>
        <begin position="110"/>
        <end position="178"/>
    </location>
</feature>
<reference evidence="2 3" key="1">
    <citation type="submission" date="2018-11" db="EMBL/GenBank/DDBJ databases">
        <authorList>
            <consortium name="Pathogen Informatics"/>
        </authorList>
    </citation>
    <scope>NUCLEOTIDE SEQUENCE [LARGE SCALE GENOMIC DNA]</scope>
</reference>
<evidence type="ECO:0000313" key="4">
    <source>
        <dbReference type="WBParaSite" id="HPBE_0000379901-mRNA-1"/>
    </source>
</evidence>